<dbReference type="InterPro" id="IPR013658">
    <property type="entry name" value="SGL"/>
</dbReference>
<proteinExistence type="predicted"/>
<evidence type="ECO:0000256" key="2">
    <source>
        <dbReference type="SAM" id="SignalP"/>
    </source>
</evidence>
<gene>
    <name evidence="4" type="primary">spoH</name>
</gene>
<dbReference type="InterPro" id="IPR011042">
    <property type="entry name" value="6-blade_b-propeller_TolB-like"/>
</dbReference>
<dbReference type="SUPFAM" id="SSF63829">
    <property type="entry name" value="Calcium-dependent phosphotriesterase"/>
    <property type="match status" value="1"/>
</dbReference>
<dbReference type="Pfam" id="PF08450">
    <property type="entry name" value="SGL"/>
    <property type="match status" value="2"/>
</dbReference>
<feature type="compositionally biased region" description="Basic residues" evidence="1">
    <location>
        <begin position="423"/>
        <end position="436"/>
    </location>
</feature>
<reference evidence="4" key="1">
    <citation type="journal article" date="2020" name="Chem. Sci.">
        <title>The sporothriolides. A new biosynthetic family of fungal secondary metabolites.</title>
        <authorList>
            <person name="Tian D.-S."/>
            <person name="Kuhnert E."/>
            <person name="Ouazzani J."/>
            <person name="Wibberg D."/>
            <person name="Kalinowski J."/>
            <person name="Cox R.J."/>
        </authorList>
    </citation>
    <scope>NUCLEOTIDE SEQUENCE</scope>
    <source>
        <strain evidence="4">MUCL-54604</strain>
    </source>
</reference>
<reference evidence="4" key="2">
    <citation type="submission" date="2020-08" db="EMBL/GenBank/DDBJ databases">
        <authorList>
            <person name="Tian D."/>
        </authorList>
    </citation>
    <scope>NUCLEOTIDE SEQUENCE</scope>
    <source>
        <strain evidence="4">MUCL-54604</strain>
    </source>
</reference>
<dbReference type="EMBL" id="MT889334">
    <property type="protein sequence ID" value="QOV03406.1"/>
    <property type="molecule type" value="Genomic_DNA"/>
</dbReference>
<evidence type="ECO:0000259" key="3">
    <source>
        <dbReference type="Pfam" id="PF08450"/>
    </source>
</evidence>
<dbReference type="Gene3D" id="2.120.10.30">
    <property type="entry name" value="TolB, C-terminal domain"/>
    <property type="match status" value="1"/>
</dbReference>
<sequence>MRSLSPISDVTPSWGSSLVHLAGLLLLTQATTAAQVAKKCGNLDFPTVVCLDRYGTLLPGKFSRGALDVYSASSVDDTSFSNIKSASFLVFDQDKGLDVLGTAPVVEEMFDLDSAAPEAPVYVPDTNELWIGGLQTGVTSQTVVDLSQNPPKPVKRTLNPPIYAANGMRYRDGRVWVSAAGGNDTLAGGPYHPGIYSFDPKTGDSRVEANNYYGWFINSANDLDLDPSGRVWFTDPLYSRNMGVNTEAPLLQAAVYRYDPVSGQIQVMDDTLEFPNGIAFSPDGKILYLTNTAAGVGNIDPGTPWQNAGPLKYVSTNKRTLYAFDVGTDGLLRNRRPLYTAMDYVADCVKVASNGYLVTAAGHGVDILDPTGVHLMRIQLSFLAVSIEFAGPKRDSLWIIGHGKAARATINLTGQGASTASSRLRRHARTHAKRHVAPQSITE</sequence>
<evidence type="ECO:0000313" key="4">
    <source>
        <dbReference type="EMBL" id="QOV03406.1"/>
    </source>
</evidence>
<dbReference type="PANTHER" id="PTHR47064">
    <property type="entry name" value="PUTATIVE (AFU_ORTHOLOGUE AFUA_1G08990)-RELATED"/>
    <property type="match status" value="1"/>
</dbReference>
<dbReference type="InterPro" id="IPR052988">
    <property type="entry name" value="Oryzine_lactonohydrolase"/>
</dbReference>
<keyword evidence="2" id="KW-0732">Signal</keyword>
<dbReference type="PANTHER" id="PTHR47064:SF2">
    <property type="entry name" value="SMP-30_GLUCONOLACTONASE_LRE-LIKE REGION DOMAIN-CONTAINING PROTEIN-RELATED"/>
    <property type="match status" value="1"/>
</dbReference>
<feature type="region of interest" description="Disordered" evidence="1">
    <location>
        <begin position="417"/>
        <end position="443"/>
    </location>
</feature>
<organism evidence="4">
    <name type="scientific">Hypomontagnella monticulosa</name>
    <dbReference type="NCBI Taxonomy" id="2487000"/>
    <lineage>
        <taxon>Eukaryota</taxon>
        <taxon>Fungi</taxon>
        <taxon>Dikarya</taxon>
        <taxon>Ascomycota</taxon>
        <taxon>Pezizomycotina</taxon>
        <taxon>Sordariomycetes</taxon>
        <taxon>Xylariomycetidae</taxon>
        <taxon>Xylariales</taxon>
        <taxon>Hypoxylaceae</taxon>
        <taxon>Hypomontagnella</taxon>
    </lineage>
</organism>
<feature type="domain" description="SMP-30/Gluconolactonase/LRE-like region" evidence="3">
    <location>
        <begin position="302"/>
        <end position="399"/>
    </location>
</feature>
<feature type="domain" description="SMP-30/Gluconolactonase/LRE-like region" evidence="3">
    <location>
        <begin position="194"/>
        <end position="294"/>
    </location>
</feature>
<name>A0A7U3NJX3_9PEZI</name>
<dbReference type="AlphaFoldDB" id="A0A7U3NJX3"/>
<evidence type="ECO:0000256" key="1">
    <source>
        <dbReference type="SAM" id="MobiDB-lite"/>
    </source>
</evidence>
<feature type="signal peptide" evidence="2">
    <location>
        <begin position="1"/>
        <end position="33"/>
    </location>
</feature>
<feature type="chain" id="PRO_5030582775" evidence="2">
    <location>
        <begin position="34"/>
        <end position="443"/>
    </location>
</feature>
<protein>
    <submittedName>
        <fullName evidence="4">SpoH</fullName>
    </submittedName>
</protein>
<accession>A0A7U3NJX3</accession>